<evidence type="ECO:0000313" key="14">
    <source>
        <dbReference type="EMBL" id="MBS8121837.1"/>
    </source>
</evidence>
<dbReference type="GO" id="GO:0003755">
    <property type="term" value="F:peptidyl-prolyl cis-trans isomerase activity"/>
    <property type="evidence" value="ECO:0007669"/>
    <property type="project" value="UniProtKB-EC"/>
</dbReference>
<keyword evidence="5 9" id="KW-0697">Rotamase</keyword>
<evidence type="ECO:0000256" key="7">
    <source>
        <dbReference type="ARBA" id="ARBA00023235"/>
    </source>
</evidence>
<keyword evidence="7 9" id="KW-0413">Isomerase</keyword>
<dbReference type="Gene3D" id="3.10.50.40">
    <property type="match status" value="1"/>
</dbReference>
<keyword evidence="4" id="KW-0963">Cytoplasm</keyword>
<evidence type="ECO:0000256" key="1">
    <source>
        <dbReference type="ARBA" id="ARBA00000971"/>
    </source>
</evidence>
<name>A0ABS5QKX4_9BACT</name>
<evidence type="ECO:0000256" key="8">
    <source>
        <dbReference type="ARBA" id="ARBA00037071"/>
    </source>
</evidence>
<dbReference type="EC" id="5.2.1.8" evidence="10"/>
<comment type="similarity">
    <text evidence="3 10">Belongs to the FKBP-type PPIase family.</text>
</comment>
<comment type="catalytic activity">
    <reaction evidence="1 9 10">
        <text>[protein]-peptidylproline (omega=180) = [protein]-peptidylproline (omega=0)</text>
        <dbReference type="Rhea" id="RHEA:16237"/>
        <dbReference type="Rhea" id="RHEA-COMP:10747"/>
        <dbReference type="Rhea" id="RHEA-COMP:10748"/>
        <dbReference type="ChEBI" id="CHEBI:83833"/>
        <dbReference type="ChEBI" id="CHEBI:83834"/>
        <dbReference type="EC" id="5.2.1.8"/>
    </reaction>
</comment>
<evidence type="ECO:0000256" key="12">
    <source>
        <dbReference type="SAM" id="SignalP"/>
    </source>
</evidence>
<dbReference type="PROSITE" id="PS51257">
    <property type="entry name" value="PROKAR_LIPOPROTEIN"/>
    <property type="match status" value="1"/>
</dbReference>
<dbReference type="RefSeq" id="WP_213348725.1">
    <property type="nucleotide sequence ID" value="NZ_JAEDAM010000018.1"/>
</dbReference>
<feature type="compositionally biased region" description="Acidic residues" evidence="11">
    <location>
        <begin position="28"/>
        <end position="123"/>
    </location>
</feature>
<keyword evidence="6" id="KW-0143">Chaperone</keyword>
<dbReference type="PROSITE" id="PS50059">
    <property type="entry name" value="FKBP_PPIASE"/>
    <property type="match status" value="1"/>
</dbReference>
<feature type="chain" id="PRO_5045521455" description="Peptidyl-prolyl cis-trans isomerase" evidence="12">
    <location>
        <begin position="20"/>
        <end position="284"/>
    </location>
</feature>
<accession>A0ABS5QKX4</accession>
<comment type="subcellular location">
    <subcellularLocation>
        <location evidence="2">Cytoplasm</location>
    </subcellularLocation>
</comment>
<evidence type="ECO:0000256" key="10">
    <source>
        <dbReference type="RuleBase" id="RU003915"/>
    </source>
</evidence>
<gene>
    <name evidence="14" type="ORF">VAMP_30n2</name>
</gene>
<feature type="region of interest" description="Disordered" evidence="11">
    <location>
        <begin position="28"/>
        <end position="131"/>
    </location>
</feature>
<proteinExistence type="inferred from homology"/>
<evidence type="ECO:0000259" key="13">
    <source>
        <dbReference type="PROSITE" id="PS50059"/>
    </source>
</evidence>
<feature type="domain" description="PPIase FKBP-type" evidence="13">
    <location>
        <begin position="133"/>
        <end position="237"/>
    </location>
</feature>
<reference evidence="14 15" key="1">
    <citation type="journal article" date="2021" name="Nat. Commun.">
        <title>Reductive evolution and unique predatory mode in the CPR bacterium Vampirococcus lugosii.</title>
        <authorList>
            <person name="Moreira D."/>
            <person name="Zivanovic Y."/>
            <person name="Lopez-Archilla A.I."/>
            <person name="Iniesto M."/>
            <person name="Lopez-Garcia P."/>
        </authorList>
    </citation>
    <scope>NUCLEOTIDE SEQUENCE [LARGE SCALE GENOMIC DNA]</scope>
    <source>
        <strain evidence="14">Chiprana</strain>
    </source>
</reference>
<dbReference type="SUPFAM" id="SSF54534">
    <property type="entry name" value="FKBP-like"/>
    <property type="match status" value="1"/>
</dbReference>
<feature type="signal peptide" evidence="12">
    <location>
        <begin position="1"/>
        <end position="19"/>
    </location>
</feature>
<dbReference type="InterPro" id="IPR046357">
    <property type="entry name" value="PPIase_dom_sf"/>
</dbReference>
<keyword evidence="12" id="KW-0732">Signal</keyword>
<dbReference type="PANTHER" id="PTHR47861">
    <property type="entry name" value="FKBP-TYPE PEPTIDYL-PROLYL CIS-TRANS ISOMERASE SLYD"/>
    <property type="match status" value="1"/>
</dbReference>
<organism evidence="14 15">
    <name type="scientific">Candidatus Vampirococcus lugosii</name>
    <dbReference type="NCBI Taxonomy" id="2789015"/>
    <lineage>
        <taxon>Bacteria</taxon>
        <taxon>Candidatus Absconditibacteriota</taxon>
        <taxon>Vampirococcus</taxon>
    </lineage>
</organism>
<evidence type="ECO:0000256" key="9">
    <source>
        <dbReference type="PROSITE-ProRule" id="PRU00277"/>
    </source>
</evidence>
<keyword evidence="15" id="KW-1185">Reference proteome</keyword>
<evidence type="ECO:0000256" key="3">
    <source>
        <dbReference type="ARBA" id="ARBA00006577"/>
    </source>
</evidence>
<dbReference type="PANTHER" id="PTHR47861:SF3">
    <property type="entry name" value="FKBP-TYPE PEPTIDYL-PROLYL CIS-TRANS ISOMERASE SLYD"/>
    <property type="match status" value="1"/>
</dbReference>
<sequence length="284" mass="31515">MRKLLLLLVLGLIPVFSGCVEDIQDNENDESIEDIMDAYEEGQDEVSTEEEGQDEVSTEEEGQDEVSTEEEGQDEVSTEEEGQDEVSTEEEGQNEVSTEEEGQDEVSTEEERQDEVSTEEEGQNNDNSVVKEGNTVRVNYIGSYTDTGEVFDTSFEDIAKENDMYNEARTYGPMEFKVGAGQMIPGFDSAVVGMELNETKEISLTPDQAYGEYDESLIDSIPKAEFENAGIEPVEGETLNFGPNMPPGLIVEVKDEEEMVVVDFNHFLAGKNLDFEITVEGIAN</sequence>
<dbReference type="Pfam" id="PF00254">
    <property type="entry name" value="FKBP_C"/>
    <property type="match status" value="1"/>
</dbReference>
<evidence type="ECO:0000256" key="11">
    <source>
        <dbReference type="SAM" id="MobiDB-lite"/>
    </source>
</evidence>
<evidence type="ECO:0000313" key="15">
    <source>
        <dbReference type="Proteomes" id="UP000680365"/>
    </source>
</evidence>
<protein>
    <recommendedName>
        <fullName evidence="10">Peptidyl-prolyl cis-trans isomerase</fullName>
        <ecNumber evidence="10">5.2.1.8</ecNumber>
    </recommendedName>
</protein>
<evidence type="ECO:0000256" key="4">
    <source>
        <dbReference type="ARBA" id="ARBA00022490"/>
    </source>
</evidence>
<evidence type="ECO:0000256" key="2">
    <source>
        <dbReference type="ARBA" id="ARBA00004496"/>
    </source>
</evidence>
<evidence type="ECO:0000256" key="6">
    <source>
        <dbReference type="ARBA" id="ARBA00023186"/>
    </source>
</evidence>
<dbReference type="InterPro" id="IPR001179">
    <property type="entry name" value="PPIase_FKBP_dom"/>
</dbReference>
<dbReference type="EMBL" id="JAEDAM010000018">
    <property type="protein sequence ID" value="MBS8121837.1"/>
    <property type="molecule type" value="Genomic_DNA"/>
</dbReference>
<comment type="function">
    <text evidence="8">Also involved in hydrogenase metallocenter assembly, probably by participating in the nickel insertion step. This function in hydrogenase biosynthesis requires chaperone activity and the presence of the metal-binding domain, but not PPIase activity.</text>
</comment>
<comment type="caution">
    <text evidence="14">The sequence shown here is derived from an EMBL/GenBank/DDBJ whole genome shotgun (WGS) entry which is preliminary data.</text>
</comment>
<dbReference type="Proteomes" id="UP000680365">
    <property type="component" value="Unassembled WGS sequence"/>
</dbReference>
<evidence type="ECO:0000256" key="5">
    <source>
        <dbReference type="ARBA" id="ARBA00023110"/>
    </source>
</evidence>